<dbReference type="AlphaFoldDB" id="A0A1X0Y0W6"/>
<reference evidence="1 2" key="1">
    <citation type="submission" date="2017-03" db="EMBL/GenBank/DDBJ databases">
        <title>Genome sequence of Geothermobacter sp. EPR-M, Deep-Sea Iron Reducer.</title>
        <authorList>
            <person name="Tully B."/>
            <person name="Savalia P."/>
            <person name="Abuyen K."/>
            <person name="Baughan C."/>
            <person name="Romero E."/>
            <person name="Ronkowski C."/>
            <person name="Torres B."/>
            <person name="Tremblay J."/>
            <person name="Trujillo A."/>
            <person name="Tyler M."/>
            <person name="Perez-Rodriguez I."/>
            <person name="Amend J."/>
        </authorList>
    </citation>
    <scope>NUCLEOTIDE SEQUENCE [LARGE SCALE GENOMIC DNA]</scope>
    <source>
        <strain evidence="1 2">EPR-M</strain>
    </source>
</reference>
<dbReference type="STRING" id="1969733.B5V00_11655"/>
<accession>A0A1X0Y0W6</accession>
<dbReference type="EMBL" id="NAAD01000014">
    <property type="protein sequence ID" value="ORJ58747.1"/>
    <property type="molecule type" value="Genomic_DNA"/>
</dbReference>
<evidence type="ECO:0000313" key="1">
    <source>
        <dbReference type="EMBL" id="ORJ58747.1"/>
    </source>
</evidence>
<keyword evidence="2" id="KW-1185">Reference proteome</keyword>
<protein>
    <submittedName>
        <fullName evidence="1">Uncharacterized protein</fullName>
    </submittedName>
</protein>
<name>A0A1X0Y0W6_9BACT</name>
<evidence type="ECO:0000313" key="2">
    <source>
        <dbReference type="Proteomes" id="UP000193136"/>
    </source>
</evidence>
<dbReference type="Proteomes" id="UP000193136">
    <property type="component" value="Unassembled WGS sequence"/>
</dbReference>
<comment type="caution">
    <text evidence="1">The sequence shown here is derived from an EMBL/GenBank/DDBJ whole genome shotgun (WGS) entry which is preliminary data.</text>
</comment>
<proteinExistence type="predicted"/>
<gene>
    <name evidence="1" type="ORF">B5V00_11655</name>
</gene>
<organism evidence="1 2">
    <name type="scientific">Geothermobacter hydrogeniphilus</name>
    <dbReference type="NCBI Taxonomy" id="1969733"/>
    <lineage>
        <taxon>Bacteria</taxon>
        <taxon>Pseudomonadati</taxon>
        <taxon>Thermodesulfobacteriota</taxon>
        <taxon>Desulfuromonadia</taxon>
        <taxon>Desulfuromonadales</taxon>
        <taxon>Geothermobacteraceae</taxon>
        <taxon>Geothermobacter</taxon>
    </lineage>
</organism>
<sequence length="322" mass="37047">MVPKTILLLCRSRNQDLLVAAYNQLVRRNLLPFGINVEVNPSSERIETLRTTTQCLIFFELRPERPDESTLQLASIRKKFSNAGHQIVLLASSQFDYLSLALQFDIGNILLDNLFDIHVIAALTKKLLTDDFFGFSAFFPNGYPVFDRKYEIKGDVKISRLEETFFQDFIDTLEEEQRHNFSFYITELAVNALAYGVYGITAEERDQEGTALPPVIQVPDREAIHVHIVRDFEKYGISVIDQKGTLRSSRILKKIRRHSSFIPGELPPGIEDTSGRGLFLLSQQTRLVVNILLNQKTEVILMHFFDEKKNKYQNLIINEKHP</sequence>